<organism evidence="1 2">
    <name type="scientific">Allacma fusca</name>
    <dbReference type="NCBI Taxonomy" id="39272"/>
    <lineage>
        <taxon>Eukaryota</taxon>
        <taxon>Metazoa</taxon>
        <taxon>Ecdysozoa</taxon>
        <taxon>Arthropoda</taxon>
        <taxon>Hexapoda</taxon>
        <taxon>Collembola</taxon>
        <taxon>Symphypleona</taxon>
        <taxon>Sminthuridae</taxon>
        <taxon>Allacma</taxon>
    </lineage>
</organism>
<name>A0A8J2PXM4_9HEXA</name>
<proteinExistence type="predicted"/>
<accession>A0A8J2PXM4</accession>
<gene>
    <name evidence="1" type="ORF">AFUS01_LOCUS35884</name>
</gene>
<dbReference type="Proteomes" id="UP000708208">
    <property type="component" value="Unassembled WGS sequence"/>
</dbReference>
<evidence type="ECO:0000313" key="1">
    <source>
        <dbReference type="EMBL" id="CAG7825795.1"/>
    </source>
</evidence>
<sequence>MRCSRCKYFAELKSCRIKLASDVKWAMTPNIVSVRSDLILIFHQDSVPPKSLSDFLDYTHTRLYGSPLFVLHPKNMKGDISSLNQNPGDSFKESKSCLPSTVGEFSGHFHGGSRIVQETFHCKASECYKRMVSEFERGSNYGKKTRWRMISLHPEEHNRDLKLRSPLQRTEPLRLRQTIYGFLVEDLDSNLTGKFYGYNYPKIYLDIAGFAEGDYLFPDDYQEFPVSFT</sequence>
<dbReference type="EMBL" id="CAJVCH010537571">
    <property type="protein sequence ID" value="CAG7825795.1"/>
    <property type="molecule type" value="Genomic_DNA"/>
</dbReference>
<comment type="caution">
    <text evidence="1">The sequence shown here is derived from an EMBL/GenBank/DDBJ whole genome shotgun (WGS) entry which is preliminary data.</text>
</comment>
<evidence type="ECO:0000313" key="2">
    <source>
        <dbReference type="Proteomes" id="UP000708208"/>
    </source>
</evidence>
<protein>
    <submittedName>
        <fullName evidence="1">Uncharacterized protein</fullName>
    </submittedName>
</protein>
<feature type="non-terminal residue" evidence="1">
    <location>
        <position position="229"/>
    </location>
</feature>
<reference evidence="1" key="1">
    <citation type="submission" date="2021-06" db="EMBL/GenBank/DDBJ databases">
        <authorList>
            <person name="Hodson N. C."/>
            <person name="Mongue J. A."/>
            <person name="Jaron S. K."/>
        </authorList>
    </citation>
    <scope>NUCLEOTIDE SEQUENCE</scope>
</reference>
<dbReference type="AlphaFoldDB" id="A0A8J2PXM4"/>
<keyword evidence="2" id="KW-1185">Reference proteome</keyword>